<evidence type="ECO:0000313" key="4">
    <source>
        <dbReference type="Proteomes" id="UP000688137"/>
    </source>
</evidence>
<dbReference type="SMART" id="SM00154">
    <property type="entry name" value="ZnF_AN1"/>
    <property type="match status" value="2"/>
</dbReference>
<dbReference type="Proteomes" id="UP000688137">
    <property type="component" value="Unassembled WGS sequence"/>
</dbReference>
<keyword evidence="1" id="KW-0862">Zinc</keyword>
<accession>A0A8S1M472</accession>
<dbReference type="Pfam" id="PF01428">
    <property type="entry name" value="zf-AN1"/>
    <property type="match status" value="2"/>
</dbReference>
<dbReference type="AlphaFoldDB" id="A0A8S1M472"/>
<dbReference type="PANTHER" id="PTHR14677">
    <property type="entry name" value="ARSENITE INDUCUBLE RNA ASSOCIATED PROTEIN AIP-1-RELATED"/>
    <property type="match status" value="1"/>
</dbReference>
<dbReference type="EMBL" id="CAJJDM010000053">
    <property type="protein sequence ID" value="CAD8074827.1"/>
    <property type="molecule type" value="Genomic_DNA"/>
</dbReference>
<reference evidence="3" key="1">
    <citation type="submission" date="2021-01" db="EMBL/GenBank/DDBJ databases">
        <authorList>
            <consortium name="Genoscope - CEA"/>
            <person name="William W."/>
        </authorList>
    </citation>
    <scope>NUCLEOTIDE SEQUENCE</scope>
</reference>
<gene>
    <name evidence="3" type="ORF">PPRIM_AZ9-3.1.T0530174</name>
</gene>
<dbReference type="OMA" id="QCPNANQ"/>
<proteinExistence type="predicted"/>
<evidence type="ECO:0000313" key="3">
    <source>
        <dbReference type="EMBL" id="CAD8074827.1"/>
    </source>
</evidence>
<dbReference type="InterPro" id="IPR013087">
    <property type="entry name" value="Znf_C2H2_type"/>
</dbReference>
<dbReference type="GO" id="GO:0005737">
    <property type="term" value="C:cytoplasm"/>
    <property type="evidence" value="ECO:0007669"/>
    <property type="project" value="TreeGrafter"/>
</dbReference>
<evidence type="ECO:0000256" key="1">
    <source>
        <dbReference type="PROSITE-ProRule" id="PRU00449"/>
    </source>
</evidence>
<dbReference type="PROSITE" id="PS00028">
    <property type="entry name" value="ZINC_FINGER_C2H2_1"/>
    <property type="match status" value="1"/>
</dbReference>
<dbReference type="Pfam" id="PF25403">
    <property type="entry name" value="zf-C2H2_ZFAND2"/>
    <property type="match status" value="1"/>
</dbReference>
<dbReference type="GO" id="GO:0008270">
    <property type="term" value="F:zinc ion binding"/>
    <property type="evidence" value="ECO:0007669"/>
    <property type="project" value="UniProtKB-KW"/>
</dbReference>
<name>A0A8S1M472_PARPR</name>
<keyword evidence="4" id="KW-1185">Reference proteome</keyword>
<dbReference type="PANTHER" id="PTHR14677:SF20">
    <property type="entry name" value="ZINC FINGER AN1-TYPE CONTAINING 2A-RELATED"/>
    <property type="match status" value="1"/>
</dbReference>
<sequence length="200" mass="23849">MLDYNIGKRCQYSICRQKDFLPYSCSLCNNEYCQEHRTPEAHECTKLSIKKQVLKCPICEKGISYTSDQNENMIWEEHFQKDCPQQPKEKKFCPICKNKLTDLNRVQCKDCGMEICLKHRQREDHRCPTLKKIEDQQNQNIPQPQIQQVSNEPSFQQLLDQQKLKQQQLQKQYQPELCPVCGMNFPYIMQVIRHVEMHHS</sequence>
<evidence type="ECO:0000259" key="2">
    <source>
        <dbReference type="PROSITE" id="PS51039"/>
    </source>
</evidence>
<dbReference type="InterPro" id="IPR000058">
    <property type="entry name" value="Znf_AN1"/>
</dbReference>
<feature type="domain" description="AN1-type" evidence="2">
    <location>
        <begin position="87"/>
        <end position="135"/>
    </location>
</feature>
<comment type="caution">
    <text evidence="3">The sequence shown here is derived from an EMBL/GenBank/DDBJ whole genome shotgun (WGS) entry which is preliminary data.</text>
</comment>
<feature type="domain" description="AN1-type" evidence="2">
    <location>
        <begin position="4"/>
        <end position="52"/>
    </location>
</feature>
<keyword evidence="1" id="KW-0479">Metal-binding</keyword>
<dbReference type="InterPro" id="IPR057357">
    <property type="entry name" value="Znf-C2H2_ZFAND2A/B"/>
</dbReference>
<organism evidence="3 4">
    <name type="scientific">Paramecium primaurelia</name>
    <dbReference type="NCBI Taxonomy" id="5886"/>
    <lineage>
        <taxon>Eukaryota</taxon>
        <taxon>Sar</taxon>
        <taxon>Alveolata</taxon>
        <taxon>Ciliophora</taxon>
        <taxon>Intramacronucleata</taxon>
        <taxon>Oligohymenophorea</taxon>
        <taxon>Peniculida</taxon>
        <taxon>Parameciidae</taxon>
        <taxon>Paramecium</taxon>
    </lineage>
</organism>
<keyword evidence="1" id="KW-0863">Zinc-finger</keyword>
<protein>
    <recommendedName>
        <fullName evidence="2">AN1-type domain-containing protein</fullName>
    </recommendedName>
</protein>
<dbReference type="PROSITE" id="PS51039">
    <property type="entry name" value="ZF_AN1"/>
    <property type="match status" value="2"/>
</dbReference>